<dbReference type="PANTHER" id="PTHR11558:SF11">
    <property type="entry name" value="SPERMIDINE SYNTHASE"/>
    <property type="match status" value="1"/>
</dbReference>
<dbReference type="NCBIfam" id="TIGR00417">
    <property type="entry name" value="speE"/>
    <property type="match status" value="1"/>
</dbReference>
<feature type="active site" description="Proton acceptor" evidence="4 5">
    <location>
        <position position="157"/>
    </location>
</feature>
<feature type="binding site" evidence="4">
    <location>
        <position position="106"/>
    </location>
    <ligand>
        <name>S-methyl-5'-thioadenosine</name>
        <dbReference type="ChEBI" id="CHEBI:17509"/>
    </ligand>
</feature>
<comment type="catalytic activity">
    <reaction evidence="4 7">
        <text>S-adenosyl 3-(methylsulfanyl)propylamine + putrescine = S-methyl-5'-thioadenosine + spermidine + H(+)</text>
        <dbReference type="Rhea" id="RHEA:12721"/>
        <dbReference type="ChEBI" id="CHEBI:15378"/>
        <dbReference type="ChEBI" id="CHEBI:17509"/>
        <dbReference type="ChEBI" id="CHEBI:57443"/>
        <dbReference type="ChEBI" id="CHEBI:57834"/>
        <dbReference type="ChEBI" id="CHEBI:326268"/>
        <dbReference type="EC" id="2.5.1.16"/>
    </reaction>
</comment>
<feature type="binding site" evidence="4">
    <location>
        <begin position="157"/>
        <end position="160"/>
    </location>
    <ligand>
        <name>spermidine</name>
        <dbReference type="ChEBI" id="CHEBI:57834"/>
    </ligand>
</feature>
<dbReference type="EC" id="2.5.1.16" evidence="4"/>
<dbReference type="RefSeq" id="WP_068453624.1">
    <property type="nucleotide sequence ID" value="NZ_JAWVOH010000003.1"/>
</dbReference>
<feature type="binding site" evidence="4">
    <location>
        <position position="86"/>
    </location>
    <ligand>
        <name>spermidine</name>
        <dbReference type="ChEBI" id="CHEBI:57834"/>
    </ligand>
</feature>
<comment type="function">
    <text evidence="4">Catalyzes the irreversible transfer of a propylamine group from the amino donor S-adenosylmethioninamine (decarboxy-AdoMet) to putrescine (1,4-diaminobutane) to yield spermidine.</text>
</comment>
<evidence type="ECO:0000256" key="3">
    <source>
        <dbReference type="ARBA" id="ARBA00023115"/>
    </source>
</evidence>
<comment type="similarity">
    <text evidence="1 4 6">Belongs to the spermidine/spermine synthase family.</text>
</comment>
<gene>
    <name evidence="4 9" type="primary">speE</name>
    <name evidence="9" type="ORF">AAF454_06580</name>
</gene>
<feature type="domain" description="PABS" evidence="8">
    <location>
        <begin position="2"/>
        <end position="239"/>
    </location>
</feature>
<dbReference type="HAMAP" id="MF_00198">
    <property type="entry name" value="Spermidine_synth"/>
    <property type="match status" value="1"/>
</dbReference>
<comment type="caution">
    <text evidence="4">Lacks conserved residue(s) required for the propagation of feature annotation.</text>
</comment>
<keyword evidence="4 7" id="KW-0745">Spermidine biosynthesis</keyword>
<dbReference type="SUPFAM" id="SSF53335">
    <property type="entry name" value="S-adenosyl-L-methionine-dependent methyltransferases"/>
    <property type="match status" value="1"/>
</dbReference>
<dbReference type="PANTHER" id="PTHR11558">
    <property type="entry name" value="SPERMIDINE/SPERMINE SYNTHASE"/>
    <property type="match status" value="1"/>
</dbReference>
<accession>A0ABU9LJ79</accession>
<sequence>MKKYYTEQWSEDCQFSIAYEEKLHSEASPFQQIDFYKGEEFGTFFTLDGLMMVNEKDEFVYHDMITHPAFATNPNIKKVLIIGGGDGGTAREVLRYKSVEKVVMVEIDELVFRLSQKYLPITAAGVEEDSRMEMIFDDGLAYVQNAPDASFDLILVDSTDPISVGEGLFTTAFYQECHRVLSAEGILINQHESPYFAEYAENMRKAHTKIKKIFDIAKVYQFHMPTYPSGHWLFGFASKKFDPIQNVQAEAWSNFGLHTKYYNTDLHVGAFMLPTFVKEKLAREE</sequence>
<keyword evidence="3 4" id="KW-0620">Polyamine biosynthesis</keyword>
<evidence type="ECO:0000313" key="9">
    <source>
        <dbReference type="EMBL" id="MEL5988080.1"/>
    </source>
</evidence>
<evidence type="ECO:0000313" key="10">
    <source>
        <dbReference type="Proteomes" id="UP001398420"/>
    </source>
</evidence>
<reference evidence="9 10" key="1">
    <citation type="submission" date="2024-04" db="EMBL/GenBank/DDBJ databases">
        <authorList>
            <person name="Wu Y.S."/>
            <person name="Zhang L."/>
        </authorList>
    </citation>
    <scope>NUCLEOTIDE SEQUENCE [LARGE SCALE GENOMIC DNA]</scope>
    <source>
        <strain evidence="9 10">KG-01</strain>
    </source>
</reference>
<feature type="binding site" evidence="4">
    <location>
        <position position="31"/>
    </location>
    <ligand>
        <name>S-methyl-5'-thioadenosine</name>
        <dbReference type="ChEBI" id="CHEBI:17509"/>
    </ligand>
</feature>
<dbReference type="Proteomes" id="UP001398420">
    <property type="component" value="Unassembled WGS sequence"/>
</dbReference>
<dbReference type="PROSITE" id="PS51006">
    <property type="entry name" value="PABS_2"/>
    <property type="match status" value="1"/>
</dbReference>
<name>A0ABU9LJ79_9BACL</name>
<evidence type="ECO:0000256" key="4">
    <source>
        <dbReference type="HAMAP-Rule" id="MF_00198"/>
    </source>
</evidence>
<evidence type="ECO:0000259" key="8">
    <source>
        <dbReference type="PROSITE" id="PS51006"/>
    </source>
</evidence>
<keyword evidence="2 4" id="KW-0808">Transferase</keyword>
<protein>
    <recommendedName>
        <fullName evidence="4">Polyamine aminopropyltransferase</fullName>
    </recommendedName>
    <alternativeName>
        <fullName evidence="4">Putrescine aminopropyltransferase</fullName>
        <shortName evidence="4">PAPT</shortName>
    </alternativeName>
    <alternativeName>
        <fullName evidence="4">Spermidine synthase</fullName>
        <shortName evidence="4">SPDS</shortName>
        <shortName evidence="4">SPDSY</shortName>
        <ecNumber evidence="4">2.5.1.16</ecNumber>
    </alternativeName>
</protein>
<evidence type="ECO:0000256" key="1">
    <source>
        <dbReference type="ARBA" id="ARBA00007867"/>
    </source>
</evidence>
<feature type="binding site" evidence="4">
    <location>
        <position position="62"/>
    </location>
    <ligand>
        <name>spermidine</name>
        <dbReference type="ChEBI" id="CHEBI:57834"/>
    </ligand>
</feature>
<comment type="caution">
    <text evidence="9">The sequence shown here is derived from an EMBL/GenBank/DDBJ whole genome shotgun (WGS) entry which is preliminary data.</text>
</comment>
<proteinExistence type="inferred from homology"/>
<feature type="binding site" evidence="4">
    <location>
        <begin position="138"/>
        <end position="139"/>
    </location>
    <ligand>
        <name>S-methyl-5'-thioadenosine</name>
        <dbReference type="ChEBI" id="CHEBI:17509"/>
    </ligand>
</feature>
<dbReference type="InterPro" id="IPR035246">
    <property type="entry name" value="Spermidine_synt_N"/>
</dbReference>
<keyword evidence="10" id="KW-1185">Reference proteome</keyword>
<dbReference type="InterPro" id="IPR037163">
    <property type="entry name" value="Spermidine_synt_N_sf"/>
</dbReference>
<dbReference type="NCBIfam" id="NF002010">
    <property type="entry name" value="PRK00811.1"/>
    <property type="match status" value="1"/>
</dbReference>
<dbReference type="Pfam" id="PF17284">
    <property type="entry name" value="Spermine_synt_N"/>
    <property type="match status" value="1"/>
</dbReference>
<organism evidence="9 10">
    <name type="scientific">Kurthia gibsonii</name>
    <dbReference type="NCBI Taxonomy" id="33946"/>
    <lineage>
        <taxon>Bacteria</taxon>
        <taxon>Bacillati</taxon>
        <taxon>Bacillota</taxon>
        <taxon>Bacilli</taxon>
        <taxon>Bacillales</taxon>
        <taxon>Caryophanaceae</taxon>
        <taxon>Kurthia</taxon>
    </lineage>
</organism>
<evidence type="ECO:0000256" key="2">
    <source>
        <dbReference type="ARBA" id="ARBA00022679"/>
    </source>
</evidence>
<dbReference type="Pfam" id="PF01564">
    <property type="entry name" value="Spermine_synth"/>
    <property type="match status" value="1"/>
</dbReference>
<evidence type="ECO:0000256" key="5">
    <source>
        <dbReference type="PROSITE-ProRule" id="PRU00354"/>
    </source>
</evidence>
<dbReference type="CDD" id="cd02440">
    <property type="entry name" value="AdoMet_MTases"/>
    <property type="match status" value="1"/>
</dbReference>
<evidence type="ECO:0000256" key="7">
    <source>
        <dbReference type="RuleBase" id="RU003837"/>
    </source>
</evidence>
<dbReference type="InterPro" id="IPR029063">
    <property type="entry name" value="SAM-dependent_MTases_sf"/>
</dbReference>
<dbReference type="PROSITE" id="PS01330">
    <property type="entry name" value="PABS_1"/>
    <property type="match status" value="1"/>
</dbReference>
<dbReference type="GO" id="GO:0004766">
    <property type="term" value="F:spermidine synthase activity"/>
    <property type="evidence" value="ECO:0007669"/>
    <property type="project" value="UniProtKB-EC"/>
</dbReference>
<dbReference type="Gene3D" id="3.40.50.150">
    <property type="entry name" value="Vaccinia Virus protein VP39"/>
    <property type="match status" value="1"/>
</dbReference>
<comment type="pathway">
    <text evidence="4">Amine and polyamine biosynthesis; spermidine biosynthesis; spermidine from putrescine: step 1/1.</text>
</comment>
<dbReference type="InterPro" id="IPR030374">
    <property type="entry name" value="PABS"/>
</dbReference>
<dbReference type="InterPro" id="IPR030373">
    <property type="entry name" value="PABS_CS"/>
</dbReference>
<dbReference type="EMBL" id="JBCEWA010000004">
    <property type="protein sequence ID" value="MEL5988080.1"/>
    <property type="molecule type" value="Genomic_DNA"/>
</dbReference>
<comment type="subunit">
    <text evidence="4">Homodimer or homotetramer.</text>
</comment>
<dbReference type="Gene3D" id="2.30.140.10">
    <property type="entry name" value="Spermidine synthase, tetramerisation domain"/>
    <property type="match status" value="1"/>
</dbReference>
<evidence type="ECO:0000256" key="6">
    <source>
        <dbReference type="RuleBase" id="RU003836"/>
    </source>
</evidence>
<dbReference type="InterPro" id="IPR001045">
    <property type="entry name" value="Spermi_synthase"/>
</dbReference>